<dbReference type="GeneID" id="98152304"/>
<protein>
    <recommendedName>
        <fullName evidence="4">Transmembrane protein</fullName>
    </recommendedName>
</protein>
<dbReference type="EMBL" id="JBFXLR010000006">
    <property type="protein sequence ID" value="KAL2857433.1"/>
    <property type="molecule type" value="Genomic_DNA"/>
</dbReference>
<feature type="transmembrane region" description="Helical" evidence="1">
    <location>
        <begin position="33"/>
        <end position="50"/>
    </location>
</feature>
<keyword evidence="1" id="KW-1133">Transmembrane helix</keyword>
<dbReference type="Proteomes" id="UP001610444">
    <property type="component" value="Unassembled WGS sequence"/>
</dbReference>
<keyword evidence="1" id="KW-0472">Membrane</keyword>
<proteinExistence type="predicted"/>
<dbReference type="PROSITE" id="PS51257">
    <property type="entry name" value="PROKAR_LIPOPROTEIN"/>
    <property type="match status" value="1"/>
</dbReference>
<organism evidence="2 3">
    <name type="scientific">Aspergillus pseudodeflectus</name>
    <dbReference type="NCBI Taxonomy" id="176178"/>
    <lineage>
        <taxon>Eukaryota</taxon>
        <taxon>Fungi</taxon>
        <taxon>Dikarya</taxon>
        <taxon>Ascomycota</taxon>
        <taxon>Pezizomycotina</taxon>
        <taxon>Eurotiomycetes</taxon>
        <taxon>Eurotiomycetidae</taxon>
        <taxon>Eurotiales</taxon>
        <taxon>Aspergillaceae</taxon>
        <taxon>Aspergillus</taxon>
        <taxon>Aspergillus subgen. Nidulantes</taxon>
    </lineage>
</organism>
<comment type="caution">
    <text evidence="2">The sequence shown here is derived from an EMBL/GenBank/DDBJ whole genome shotgun (WGS) entry which is preliminary data.</text>
</comment>
<reference evidence="2 3" key="1">
    <citation type="submission" date="2024-07" db="EMBL/GenBank/DDBJ databases">
        <title>Section-level genome sequencing and comparative genomics of Aspergillus sections Usti and Cavernicolus.</title>
        <authorList>
            <consortium name="Lawrence Berkeley National Laboratory"/>
            <person name="Nybo J.L."/>
            <person name="Vesth T.C."/>
            <person name="Theobald S."/>
            <person name="Frisvad J.C."/>
            <person name="Larsen T.O."/>
            <person name="Kjaerboelling I."/>
            <person name="Rothschild-Mancinelli K."/>
            <person name="Lyhne E.K."/>
            <person name="Kogle M.E."/>
            <person name="Barry K."/>
            <person name="Clum A."/>
            <person name="Na H."/>
            <person name="Ledsgaard L."/>
            <person name="Lin J."/>
            <person name="Lipzen A."/>
            <person name="Kuo A."/>
            <person name="Riley R."/>
            <person name="Mondo S."/>
            <person name="LaButti K."/>
            <person name="Haridas S."/>
            <person name="Pangalinan J."/>
            <person name="Salamov A.A."/>
            <person name="Simmons B.A."/>
            <person name="Magnuson J.K."/>
            <person name="Chen J."/>
            <person name="Drula E."/>
            <person name="Henrissat B."/>
            <person name="Wiebenga A."/>
            <person name="Lubbers R.J."/>
            <person name="Gomes A.C."/>
            <person name="Macurrencykelacurrency M.R."/>
            <person name="Stajich J."/>
            <person name="Grigoriev I.V."/>
            <person name="Mortensen U.H."/>
            <person name="De vries R.P."/>
            <person name="Baker S.E."/>
            <person name="Andersen M.R."/>
        </authorList>
    </citation>
    <scope>NUCLEOTIDE SEQUENCE [LARGE SCALE GENOMIC DNA]</scope>
    <source>
        <strain evidence="2 3">CBS 756.74</strain>
    </source>
</reference>
<keyword evidence="1" id="KW-0812">Transmembrane</keyword>
<evidence type="ECO:0000313" key="3">
    <source>
        <dbReference type="Proteomes" id="UP001610444"/>
    </source>
</evidence>
<evidence type="ECO:0000313" key="2">
    <source>
        <dbReference type="EMBL" id="KAL2857433.1"/>
    </source>
</evidence>
<gene>
    <name evidence="2" type="ORF">BJX68DRAFT_176751</name>
</gene>
<name>A0ABR4KYT2_9EURO</name>
<evidence type="ECO:0008006" key="4">
    <source>
        <dbReference type="Google" id="ProtNLM"/>
    </source>
</evidence>
<dbReference type="RefSeq" id="XP_070902964.1">
    <property type="nucleotide sequence ID" value="XM_071037140.1"/>
</dbReference>
<evidence type="ECO:0000256" key="1">
    <source>
        <dbReference type="SAM" id="Phobius"/>
    </source>
</evidence>
<keyword evidence="3" id="KW-1185">Reference proteome</keyword>
<sequence>MVVDRSLVGCSVLGAGGSVLVGCCETAWLCWVLTGYCIAVGIVVAGYCYVGGVSRPYTRTISVQSRFSVWRV</sequence>
<accession>A0ABR4KYT2</accession>